<name>A0A656JM40_PSESF</name>
<accession>A0A656JM40</accession>
<proteinExistence type="predicted"/>
<dbReference type="AlphaFoldDB" id="A0A656JM40"/>
<dbReference type="EMBL" id="AOKF01003363">
    <property type="protein sequence ID" value="EPN37550.1"/>
    <property type="molecule type" value="Genomic_DNA"/>
</dbReference>
<sequence length="32" mass="3526">MCELAGCSLDFVEIDALTGYYDAKNVGFDCVY</sequence>
<protein>
    <submittedName>
        <fullName evidence="1">Uncharacterized protein</fullName>
    </submittedName>
</protein>
<gene>
    <name evidence="1" type="ORF">A245_39671</name>
</gene>
<evidence type="ECO:0000313" key="2">
    <source>
        <dbReference type="Proteomes" id="UP000018849"/>
    </source>
</evidence>
<dbReference type="Proteomes" id="UP000018849">
    <property type="component" value="Unassembled WGS sequence"/>
</dbReference>
<evidence type="ECO:0000313" key="1">
    <source>
        <dbReference type="EMBL" id="EPN37550.1"/>
    </source>
</evidence>
<reference evidence="1 2" key="1">
    <citation type="journal article" date="2013" name="PLoS Pathog.">
        <title>Genomic analysis of the Kiwifruit pathogen Pseudomonas syringae pv. actinidiae provides insight into the origins of an emergent plant disease.</title>
        <authorList>
            <person name="McCann H.C."/>
            <person name="Rikkerink E.H."/>
            <person name="Bertels F."/>
            <person name="Fiers M."/>
            <person name="Lu A."/>
            <person name="Rees-George J."/>
            <person name="Andersen M.T."/>
            <person name="Gleave A.P."/>
            <person name="Haubold B."/>
            <person name="Wohlers M.W."/>
            <person name="Guttman D.S."/>
            <person name="Wang P.W."/>
            <person name="Straub C."/>
            <person name="Vanneste J.L."/>
            <person name="Rainey P.B."/>
            <person name="Templeton M.D."/>
        </authorList>
    </citation>
    <scope>NUCLEOTIDE SEQUENCE [LARGE SCALE GENOMIC DNA]</scope>
    <source>
        <strain evidence="1 2">ICMP 19096</strain>
    </source>
</reference>
<organism evidence="1 2">
    <name type="scientific">Pseudomonas syringae pv. actinidiae ICMP 19096</name>
    <dbReference type="NCBI Taxonomy" id="1194405"/>
    <lineage>
        <taxon>Bacteria</taxon>
        <taxon>Pseudomonadati</taxon>
        <taxon>Pseudomonadota</taxon>
        <taxon>Gammaproteobacteria</taxon>
        <taxon>Pseudomonadales</taxon>
        <taxon>Pseudomonadaceae</taxon>
        <taxon>Pseudomonas</taxon>
        <taxon>Pseudomonas syringae</taxon>
    </lineage>
</organism>
<comment type="caution">
    <text evidence="1">The sequence shown here is derived from an EMBL/GenBank/DDBJ whole genome shotgun (WGS) entry which is preliminary data.</text>
</comment>